<proteinExistence type="predicted"/>
<dbReference type="Proteomes" id="UP000316083">
    <property type="component" value="Unassembled WGS sequence"/>
</dbReference>
<protein>
    <recommendedName>
        <fullName evidence="4">DUF4185 domain-containing protein</fullName>
    </recommendedName>
</protein>
<evidence type="ECO:0000313" key="2">
    <source>
        <dbReference type="EMBL" id="TWA72584.1"/>
    </source>
</evidence>
<comment type="caution">
    <text evidence="2">The sequence shown here is derived from an EMBL/GenBank/DDBJ whole genome shotgun (WGS) entry which is preliminary data.</text>
</comment>
<name>A0A560BIY9_AZOBR</name>
<organism evidence="2 3">
    <name type="scientific">Azospirillum brasilense</name>
    <dbReference type="NCBI Taxonomy" id="192"/>
    <lineage>
        <taxon>Bacteria</taxon>
        <taxon>Pseudomonadati</taxon>
        <taxon>Pseudomonadota</taxon>
        <taxon>Alphaproteobacteria</taxon>
        <taxon>Rhodospirillales</taxon>
        <taxon>Azospirillaceae</taxon>
        <taxon>Azospirillum</taxon>
    </lineage>
</organism>
<evidence type="ECO:0000313" key="3">
    <source>
        <dbReference type="Proteomes" id="UP000316083"/>
    </source>
</evidence>
<sequence length="439" mass="48105">MGMFGRRAPTSGRRAPTLTLPRSAGEGTPPHAPQSPPLRSGGGRGPTKWGGWGQYVLIACTLLLASPAHAADLRVSVPAGAALETVYDHRTQACEDWDVPDAPARAWKAADGSVRLLAAHTRARVLSGPSLNELHHACRVVFQSAKRDDPARFDDMGWLTSPYTLDGTTIYGLVHNEYHGHKRRDLCPTGDYMACWWNALTLTVSHDGGQSFGPARYVAGVPYRFRGDLGKRAGLFAPSNIVERDGWYYAMAFAEGIGAQKRGVCLMRTRDLADPASWRAWDGRDFTVRFRDPYTEGEADPAASVCAPLPPDRLPFTVTSLVRHTPSGLYVAVMAGRRAERKGAEPVSGVWVSTSADLIGWSAPRLAWAAPLLTDKTCAVDETFYYPAILDPDARSRNFEDTDGNAWLYLTRLAQKNCKPTRDRDLVRIMIRVEPSQSG</sequence>
<feature type="region of interest" description="Disordered" evidence="1">
    <location>
        <begin position="1"/>
        <end position="45"/>
    </location>
</feature>
<dbReference type="EMBL" id="VITF01000002">
    <property type="protein sequence ID" value="TWA72584.1"/>
    <property type="molecule type" value="Genomic_DNA"/>
</dbReference>
<evidence type="ECO:0008006" key="4">
    <source>
        <dbReference type="Google" id="ProtNLM"/>
    </source>
</evidence>
<gene>
    <name evidence="2" type="ORF">FBZ82_102184</name>
</gene>
<reference evidence="2 3" key="1">
    <citation type="submission" date="2019-06" db="EMBL/GenBank/DDBJ databases">
        <title>Genomic Encyclopedia of Type Strains, Phase IV (KMG-V): Genome sequencing to study the core and pangenomes of soil and plant-associated prokaryotes.</title>
        <authorList>
            <person name="Whitman W."/>
        </authorList>
    </citation>
    <scope>NUCLEOTIDE SEQUENCE [LARGE SCALE GENOMIC DNA]</scope>
    <source>
        <strain evidence="2 3">BR 11796</strain>
    </source>
</reference>
<dbReference type="AlphaFoldDB" id="A0A560BIY9"/>
<accession>A0A560BIY9</accession>
<evidence type="ECO:0000256" key="1">
    <source>
        <dbReference type="SAM" id="MobiDB-lite"/>
    </source>
</evidence>